<evidence type="ECO:0008006" key="5">
    <source>
        <dbReference type="Google" id="ProtNLM"/>
    </source>
</evidence>
<keyword evidence="2" id="KW-0378">Hydrolase</keyword>
<protein>
    <recommendedName>
        <fullName evidence="5">Carboxylic ester hydrolase</fullName>
    </recommendedName>
</protein>
<reference evidence="3 4" key="1">
    <citation type="journal article" date="2024" name="Front Chem Biol">
        <title>Unveiling the potential of Daldinia eschscholtzii MFLUCC 19-0629 through bioactivity and bioinformatics studies for enhanced sustainable agriculture production.</title>
        <authorList>
            <person name="Brooks S."/>
            <person name="Weaver J.A."/>
            <person name="Klomchit A."/>
            <person name="Alharthi S.A."/>
            <person name="Onlamun T."/>
            <person name="Nurani R."/>
            <person name="Vong T.K."/>
            <person name="Alberti F."/>
            <person name="Greco C."/>
        </authorList>
    </citation>
    <scope>NUCLEOTIDE SEQUENCE [LARGE SCALE GENOMIC DNA]</scope>
    <source>
        <strain evidence="3">MFLUCC 19-0629</strain>
    </source>
</reference>
<evidence type="ECO:0000256" key="2">
    <source>
        <dbReference type="ARBA" id="ARBA00022801"/>
    </source>
</evidence>
<dbReference type="SUPFAM" id="SSF53474">
    <property type="entry name" value="alpha/beta-Hydrolases"/>
    <property type="match status" value="1"/>
</dbReference>
<dbReference type="InterPro" id="IPR050955">
    <property type="entry name" value="Plant_Biomass_Hydrol_Est"/>
</dbReference>
<comment type="caution">
    <text evidence="3">The sequence shown here is derived from an EMBL/GenBank/DDBJ whole genome shotgun (WGS) entry which is preliminary data.</text>
</comment>
<dbReference type="PANTHER" id="PTHR43037">
    <property type="entry name" value="UNNAMED PRODUCT-RELATED"/>
    <property type="match status" value="1"/>
</dbReference>
<accession>A0AAX6M9P8</accession>
<dbReference type="Proteomes" id="UP001369815">
    <property type="component" value="Unassembled WGS sequence"/>
</dbReference>
<dbReference type="InterPro" id="IPR029058">
    <property type="entry name" value="AB_hydrolase_fold"/>
</dbReference>
<dbReference type="GO" id="GO:0016787">
    <property type="term" value="F:hydrolase activity"/>
    <property type="evidence" value="ECO:0007669"/>
    <property type="project" value="UniProtKB-KW"/>
</dbReference>
<keyword evidence="1" id="KW-0732">Signal</keyword>
<proteinExistence type="predicted"/>
<evidence type="ECO:0000256" key="1">
    <source>
        <dbReference type="ARBA" id="ARBA00022729"/>
    </source>
</evidence>
<gene>
    <name evidence="3" type="ORF">Daesc_009258</name>
</gene>
<dbReference type="PANTHER" id="PTHR43037:SF5">
    <property type="entry name" value="FERULOYL ESTERASE"/>
    <property type="match status" value="1"/>
</dbReference>
<dbReference type="Gene3D" id="3.40.50.1820">
    <property type="entry name" value="alpha/beta hydrolase"/>
    <property type="match status" value="1"/>
</dbReference>
<evidence type="ECO:0000313" key="4">
    <source>
        <dbReference type="Proteomes" id="UP001369815"/>
    </source>
</evidence>
<sequence>MDKLLSASVVPPRFRKSALLAGHIPHKSLASEPRVSYALYVPGEAYNERHPEGAEPGANKLPLLVAVHGTRRDVFNVYDLVPLADSTPCAILLPLFPIGLDGPNDIDSYKTLKSKTLRSDLALLSMLDEVAIKWPAIETNKVFLMGFSGGGQFSHRFLYLYPERLAAVSIGAPGRTTSLDEEKNWPAGIKDTEAIFGRTVNKELIKQVPIHLIIGEQDTSLHSGGDFWAWVKQYTGQTGNSDTAVNSEHGIQMIEQGRLTTMHNLQDSWKEEGIESKLDIVPGVDHNARGVRSLVLDFLLPHIQQQVGK</sequence>
<keyword evidence="4" id="KW-1185">Reference proteome</keyword>
<name>A0AAX6M9P8_9PEZI</name>
<evidence type="ECO:0000313" key="3">
    <source>
        <dbReference type="EMBL" id="KAK6949184.1"/>
    </source>
</evidence>
<organism evidence="3 4">
    <name type="scientific">Daldinia eschscholtzii</name>
    <dbReference type="NCBI Taxonomy" id="292717"/>
    <lineage>
        <taxon>Eukaryota</taxon>
        <taxon>Fungi</taxon>
        <taxon>Dikarya</taxon>
        <taxon>Ascomycota</taxon>
        <taxon>Pezizomycotina</taxon>
        <taxon>Sordariomycetes</taxon>
        <taxon>Xylariomycetidae</taxon>
        <taxon>Xylariales</taxon>
        <taxon>Hypoxylaceae</taxon>
        <taxon>Daldinia</taxon>
    </lineage>
</organism>
<dbReference type="AlphaFoldDB" id="A0AAX6M9P8"/>
<dbReference type="EMBL" id="JBANMG010000009">
    <property type="protein sequence ID" value="KAK6949184.1"/>
    <property type="molecule type" value="Genomic_DNA"/>
</dbReference>